<protein>
    <submittedName>
        <fullName evidence="4">Putative ABC-type ATPase</fullName>
    </submittedName>
</protein>
<dbReference type="EMBL" id="JACIEU010000019">
    <property type="protein sequence ID" value="MBB4150316.1"/>
    <property type="molecule type" value="Genomic_DNA"/>
</dbReference>
<accession>A0A7W6LTN9</accession>
<name>A0A7W6LTN9_9SPHN</name>
<dbReference type="InterPro" id="IPR010488">
    <property type="entry name" value="Zeta_toxin_domain"/>
</dbReference>
<feature type="domain" description="Zeta toxin" evidence="3">
    <location>
        <begin position="11"/>
        <end position="152"/>
    </location>
</feature>
<keyword evidence="1" id="KW-0547">Nucleotide-binding</keyword>
<dbReference type="Gene3D" id="3.40.50.300">
    <property type="entry name" value="P-loop containing nucleotide triphosphate hydrolases"/>
    <property type="match status" value="1"/>
</dbReference>
<keyword evidence="5" id="KW-1185">Reference proteome</keyword>
<dbReference type="AlphaFoldDB" id="A0A7W6LTN9"/>
<gene>
    <name evidence="4" type="ORF">GGQ90_004119</name>
</gene>
<evidence type="ECO:0000259" key="3">
    <source>
        <dbReference type="Pfam" id="PF06414"/>
    </source>
</evidence>
<dbReference type="RefSeq" id="WP_246428337.1">
    <property type="nucleotide sequence ID" value="NZ_JACIEU010000019.1"/>
</dbReference>
<dbReference type="Proteomes" id="UP000590524">
    <property type="component" value="Unassembled WGS sequence"/>
</dbReference>
<sequence>MSDASAVMPKTPRKPERPVLWIIAGPNGSGKSTFYNRTDIEGWGGSVWIINPDLLTQHIVTEEKLPLERANLEAVQRIESWLNHSLDVYQTIGVETVLSSPKYRKLVDRAHERGFRVRMIYVLLASAELQAARIRVRVVEGGHDVPADKVMARRARSFEQLAWFVQHVDDCYIYDNSTGEPALLAQKAEGGVWLWDKLPPDLEEIFLSAAVPMGGLS</sequence>
<reference evidence="4 5" key="1">
    <citation type="submission" date="2020-08" db="EMBL/GenBank/DDBJ databases">
        <title>Genomic Encyclopedia of Type Strains, Phase IV (KMG-IV): sequencing the most valuable type-strain genomes for metagenomic binning, comparative biology and taxonomic classification.</title>
        <authorList>
            <person name="Goeker M."/>
        </authorList>
    </citation>
    <scope>NUCLEOTIDE SEQUENCE [LARGE SCALE GENOMIC DNA]</scope>
    <source>
        <strain evidence="4 5">DSM 19371</strain>
    </source>
</reference>
<dbReference type="PANTHER" id="PTHR39206:SF1">
    <property type="entry name" value="SLL8004 PROTEIN"/>
    <property type="match status" value="1"/>
</dbReference>
<dbReference type="SUPFAM" id="SSF52540">
    <property type="entry name" value="P-loop containing nucleoside triphosphate hydrolases"/>
    <property type="match status" value="1"/>
</dbReference>
<evidence type="ECO:0000256" key="2">
    <source>
        <dbReference type="ARBA" id="ARBA00022840"/>
    </source>
</evidence>
<evidence type="ECO:0000313" key="4">
    <source>
        <dbReference type="EMBL" id="MBB4150316.1"/>
    </source>
</evidence>
<evidence type="ECO:0000313" key="5">
    <source>
        <dbReference type="Proteomes" id="UP000590524"/>
    </source>
</evidence>
<dbReference type="Pfam" id="PF06414">
    <property type="entry name" value="Zeta_toxin"/>
    <property type="match status" value="1"/>
</dbReference>
<proteinExistence type="predicted"/>
<organism evidence="4 5">
    <name type="scientific">Sphingobium scionense</name>
    <dbReference type="NCBI Taxonomy" id="1404341"/>
    <lineage>
        <taxon>Bacteria</taxon>
        <taxon>Pseudomonadati</taxon>
        <taxon>Pseudomonadota</taxon>
        <taxon>Alphaproteobacteria</taxon>
        <taxon>Sphingomonadales</taxon>
        <taxon>Sphingomonadaceae</taxon>
        <taxon>Sphingobium</taxon>
    </lineage>
</organism>
<keyword evidence="2" id="KW-0067">ATP-binding</keyword>
<dbReference type="PANTHER" id="PTHR39206">
    <property type="entry name" value="SLL8004 PROTEIN"/>
    <property type="match status" value="1"/>
</dbReference>
<dbReference type="InterPro" id="IPR027417">
    <property type="entry name" value="P-loop_NTPase"/>
</dbReference>
<evidence type="ECO:0000256" key="1">
    <source>
        <dbReference type="ARBA" id="ARBA00022741"/>
    </source>
</evidence>
<comment type="caution">
    <text evidence="4">The sequence shown here is derived from an EMBL/GenBank/DDBJ whole genome shotgun (WGS) entry which is preliminary data.</text>
</comment>